<gene>
    <name evidence="1" type="ORF">GMARGA_LOCUS44434</name>
</gene>
<sequence length="52" mass="6111">MARQCYFNVFSEEQLLCKGDLRTIGFSTPISEEQRQELEGKCLCQTHYNHEV</sequence>
<proteinExistence type="predicted"/>
<protein>
    <submittedName>
        <fullName evidence="1">13738_t:CDS:1</fullName>
    </submittedName>
</protein>
<keyword evidence="2" id="KW-1185">Reference proteome</keyword>
<organism evidence="1 2">
    <name type="scientific">Gigaspora margarita</name>
    <dbReference type="NCBI Taxonomy" id="4874"/>
    <lineage>
        <taxon>Eukaryota</taxon>
        <taxon>Fungi</taxon>
        <taxon>Fungi incertae sedis</taxon>
        <taxon>Mucoromycota</taxon>
        <taxon>Glomeromycotina</taxon>
        <taxon>Glomeromycetes</taxon>
        <taxon>Diversisporales</taxon>
        <taxon>Gigasporaceae</taxon>
        <taxon>Gigaspora</taxon>
    </lineage>
</organism>
<reference evidence="1 2" key="1">
    <citation type="submission" date="2021-06" db="EMBL/GenBank/DDBJ databases">
        <authorList>
            <person name="Kallberg Y."/>
            <person name="Tangrot J."/>
            <person name="Rosling A."/>
        </authorList>
    </citation>
    <scope>NUCLEOTIDE SEQUENCE [LARGE SCALE GENOMIC DNA]</scope>
    <source>
        <strain evidence="1 2">120-4 pot B 10/14</strain>
    </source>
</reference>
<dbReference type="Proteomes" id="UP000789901">
    <property type="component" value="Unassembled WGS sequence"/>
</dbReference>
<dbReference type="EMBL" id="CAJVQB010151223">
    <property type="protein sequence ID" value="CAG8855613.1"/>
    <property type="molecule type" value="Genomic_DNA"/>
</dbReference>
<evidence type="ECO:0000313" key="2">
    <source>
        <dbReference type="Proteomes" id="UP000789901"/>
    </source>
</evidence>
<name>A0ABN7XMK9_GIGMA</name>
<feature type="non-terminal residue" evidence="1">
    <location>
        <position position="52"/>
    </location>
</feature>
<comment type="caution">
    <text evidence="1">The sequence shown here is derived from an EMBL/GenBank/DDBJ whole genome shotgun (WGS) entry which is preliminary data.</text>
</comment>
<accession>A0ABN7XMK9</accession>
<evidence type="ECO:0000313" key="1">
    <source>
        <dbReference type="EMBL" id="CAG8855613.1"/>
    </source>
</evidence>